<keyword evidence="3" id="KW-0418">Kinase</keyword>
<sequence length="431" mass="46943">MASPAQACAFAVNEIMATVAQTAGVSSCALVAQVTSGSFNSAAVASLDCKSTICSFLLETLATGFASSALATCTLHDSANNRDVLVGDIGGLCSGGSLRTATTARPTPTPVPETNSSGMIIGIIVAIVVVIVIAIGLCLRRRRTKETHPRCPPRQLPYRLPTTDITMVKSLARGAYGEVWLGRQRDRVVAVKKLLGHKRDKNELQKFIYEIALLAKLDCPFIVAFVGVAWTRPSDMLLITEYMDGGDLRNLLASTQSFSWPQKVHVALHIAEALVYLHSLEPKIIHRDLKSRNVLLNTKLDAKLTDFGVSRETDDATMTAGIGTYRWMAPEVLQDGHYTESADVFSFGVILAELSNEIVPYSDLRNVNGNPYTDTAIMAKVMKGELQPTLSPDCPQWYVELTQRCMQLRNFDRPSALDVAVVLRRSCAALR</sequence>
<dbReference type="InterPro" id="IPR000719">
    <property type="entry name" value="Prot_kinase_dom"/>
</dbReference>
<dbReference type="STRING" id="695850.A0A067CJ58"/>
<dbReference type="InterPro" id="IPR051681">
    <property type="entry name" value="Ser/Thr_Kinases-Pseudokinases"/>
</dbReference>
<dbReference type="PROSITE" id="PS00108">
    <property type="entry name" value="PROTEIN_KINASE_ST"/>
    <property type="match status" value="1"/>
</dbReference>
<keyword evidence="1" id="KW-0812">Transmembrane</keyword>
<dbReference type="CDD" id="cd13999">
    <property type="entry name" value="STKc_MAP3K-like"/>
    <property type="match status" value="1"/>
</dbReference>
<keyword evidence="1" id="KW-1133">Transmembrane helix</keyword>
<dbReference type="InterPro" id="IPR011009">
    <property type="entry name" value="Kinase-like_dom_sf"/>
</dbReference>
<dbReference type="InterPro" id="IPR008271">
    <property type="entry name" value="Ser/Thr_kinase_AS"/>
</dbReference>
<proteinExistence type="predicted"/>
<evidence type="ECO:0000259" key="2">
    <source>
        <dbReference type="PROSITE" id="PS50011"/>
    </source>
</evidence>
<gene>
    <name evidence="3" type="ORF">SPRG_04655</name>
</gene>
<dbReference type="PANTHER" id="PTHR44329">
    <property type="entry name" value="SERINE/THREONINE-PROTEIN KINASE TNNI3K-RELATED"/>
    <property type="match status" value="1"/>
</dbReference>
<dbReference type="PANTHER" id="PTHR44329:SF214">
    <property type="entry name" value="PROTEIN KINASE DOMAIN-CONTAINING PROTEIN"/>
    <property type="match status" value="1"/>
</dbReference>
<protein>
    <submittedName>
        <fullName evidence="3">TKL protein kinase</fullName>
    </submittedName>
</protein>
<dbReference type="GeneID" id="24127088"/>
<name>A0A067CJ58_SAPPC</name>
<dbReference type="PROSITE" id="PS50011">
    <property type="entry name" value="PROTEIN_KINASE_DOM"/>
    <property type="match status" value="1"/>
</dbReference>
<dbReference type="AlphaFoldDB" id="A0A067CJ58"/>
<feature type="transmembrane region" description="Helical" evidence="1">
    <location>
        <begin position="207"/>
        <end position="230"/>
    </location>
</feature>
<keyword evidence="1" id="KW-0472">Membrane</keyword>
<evidence type="ECO:0000256" key="1">
    <source>
        <dbReference type="SAM" id="Phobius"/>
    </source>
</evidence>
<feature type="transmembrane region" description="Helical" evidence="1">
    <location>
        <begin position="119"/>
        <end position="139"/>
    </location>
</feature>
<dbReference type="GO" id="GO:0005524">
    <property type="term" value="F:ATP binding"/>
    <property type="evidence" value="ECO:0007669"/>
    <property type="project" value="InterPro"/>
</dbReference>
<evidence type="ECO:0000313" key="3">
    <source>
        <dbReference type="EMBL" id="KDO30754.1"/>
    </source>
</evidence>
<dbReference type="SUPFAM" id="SSF56112">
    <property type="entry name" value="Protein kinase-like (PK-like)"/>
    <property type="match status" value="1"/>
</dbReference>
<dbReference type="RefSeq" id="XP_012198453.1">
    <property type="nucleotide sequence ID" value="XM_012343063.1"/>
</dbReference>
<dbReference type="KEGG" id="spar:SPRG_04655"/>
<reference evidence="3 4" key="1">
    <citation type="journal article" date="2013" name="PLoS Genet.">
        <title>Distinctive expansion of potential virulence genes in the genome of the oomycete fish pathogen Saprolegnia parasitica.</title>
        <authorList>
            <person name="Jiang R.H."/>
            <person name="de Bruijn I."/>
            <person name="Haas B.J."/>
            <person name="Belmonte R."/>
            <person name="Lobach L."/>
            <person name="Christie J."/>
            <person name="van den Ackerveken G."/>
            <person name="Bottin A."/>
            <person name="Bulone V."/>
            <person name="Diaz-Moreno S.M."/>
            <person name="Dumas B."/>
            <person name="Fan L."/>
            <person name="Gaulin E."/>
            <person name="Govers F."/>
            <person name="Grenville-Briggs L.J."/>
            <person name="Horner N.R."/>
            <person name="Levin J.Z."/>
            <person name="Mammella M."/>
            <person name="Meijer H.J."/>
            <person name="Morris P."/>
            <person name="Nusbaum C."/>
            <person name="Oome S."/>
            <person name="Phillips A.J."/>
            <person name="van Rooyen D."/>
            <person name="Rzeszutek E."/>
            <person name="Saraiva M."/>
            <person name="Secombes C.J."/>
            <person name="Seidl M.F."/>
            <person name="Snel B."/>
            <person name="Stassen J.H."/>
            <person name="Sykes S."/>
            <person name="Tripathy S."/>
            <person name="van den Berg H."/>
            <person name="Vega-Arreguin J.C."/>
            <person name="Wawra S."/>
            <person name="Young S.K."/>
            <person name="Zeng Q."/>
            <person name="Dieguez-Uribeondo J."/>
            <person name="Russ C."/>
            <person name="Tyler B.M."/>
            <person name="van West P."/>
        </authorList>
    </citation>
    <scope>NUCLEOTIDE SEQUENCE [LARGE SCALE GENOMIC DNA]</scope>
    <source>
        <strain evidence="3 4">CBS 223.65</strain>
    </source>
</reference>
<keyword evidence="3" id="KW-0808">Transferase</keyword>
<dbReference type="Proteomes" id="UP000030745">
    <property type="component" value="Unassembled WGS sequence"/>
</dbReference>
<dbReference type="OMA" id="DCKSTIC"/>
<organism evidence="3 4">
    <name type="scientific">Saprolegnia parasitica (strain CBS 223.65)</name>
    <dbReference type="NCBI Taxonomy" id="695850"/>
    <lineage>
        <taxon>Eukaryota</taxon>
        <taxon>Sar</taxon>
        <taxon>Stramenopiles</taxon>
        <taxon>Oomycota</taxon>
        <taxon>Saprolegniomycetes</taxon>
        <taxon>Saprolegniales</taxon>
        <taxon>Saprolegniaceae</taxon>
        <taxon>Saprolegnia</taxon>
    </lineage>
</organism>
<dbReference type="EMBL" id="KK583200">
    <property type="protein sequence ID" value="KDO30754.1"/>
    <property type="molecule type" value="Genomic_DNA"/>
</dbReference>
<evidence type="ECO:0000313" key="4">
    <source>
        <dbReference type="Proteomes" id="UP000030745"/>
    </source>
</evidence>
<dbReference type="Gene3D" id="1.10.510.10">
    <property type="entry name" value="Transferase(Phosphotransferase) domain 1"/>
    <property type="match status" value="1"/>
</dbReference>
<dbReference type="VEuPathDB" id="FungiDB:SPRG_04655"/>
<dbReference type="OrthoDB" id="77598at2759"/>
<dbReference type="Pfam" id="PF00069">
    <property type="entry name" value="Pkinase"/>
    <property type="match status" value="1"/>
</dbReference>
<keyword evidence="4" id="KW-1185">Reference proteome</keyword>
<dbReference type="GO" id="GO:0004674">
    <property type="term" value="F:protein serine/threonine kinase activity"/>
    <property type="evidence" value="ECO:0007669"/>
    <property type="project" value="TreeGrafter"/>
</dbReference>
<accession>A0A067CJ58</accession>
<feature type="domain" description="Protein kinase" evidence="2">
    <location>
        <begin position="165"/>
        <end position="431"/>
    </location>
</feature>
<dbReference type="SMART" id="SM00220">
    <property type="entry name" value="S_TKc"/>
    <property type="match status" value="1"/>
</dbReference>